<dbReference type="EMBL" id="BBNS01000004">
    <property type="protein sequence ID" value="GAL70223.1"/>
    <property type="molecule type" value="Genomic_DNA"/>
</dbReference>
<organism evidence="1 2">
    <name type="scientific">Jejuia pallidilutea</name>
    <dbReference type="NCBI Taxonomy" id="504487"/>
    <lineage>
        <taxon>Bacteria</taxon>
        <taxon>Pseudomonadati</taxon>
        <taxon>Bacteroidota</taxon>
        <taxon>Flavobacteriia</taxon>
        <taxon>Flavobacteriales</taxon>
        <taxon>Flavobacteriaceae</taxon>
        <taxon>Jejuia</taxon>
    </lineage>
</organism>
<dbReference type="AlphaFoldDB" id="A0A090W1W8"/>
<reference evidence="1 2" key="1">
    <citation type="journal article" date="2014" name="Genome Announc.">
        <title>Draft Genome Sequence of Marine Flavobacterium Jejuia pallidilutea Strain 11shimoA1 and Pigmentation Mutants.</title>
        <authorList>
            <person name="Takatani N."/>
            <person name="Nakanishi M."/>
            <person name="Meirelles P."/>
            <person name="Mino S."/>
            <person name="Suda W."/>
            <person name="Oshima K."/>
            <person name="Hattori M."/>
            <person name="Ohkuma M."/>
            <person name="Hosokawa M."/>
            <person name="Miyashita K."/>
            <person name="Thompson F.L."/>
            <person name="Niwa A."/>
            <person name="Sawabe T."/>
            <person name="Sawabe T."/>
        </authorList>
    </citation>
    <scope>NUCLEOTIDE SEQUENCE [LARGE SCALE GENOMIC DNA]</scope>
    <source>
        <strain evidence="2">JCM19302</strain>
    </source>
</reference>
<evidence type="ECO:0000313" key="2">
    <source>
        <dbReference type="Proteomes" id="UP000029646"/>
    </source>
</evidence>
<gene>
    <name evidence="1" type="ORF">JCM19302_2798</name>
</gene>
<dbReference type="Proteomes" id="UP000029646">
    <property type="component" value="Unassembled WGS sequence"/>
</dbReference>
<protein>
    <submittedName>
        <fullName evidence="1">Uncharacterized protein</fullName>
    </submittedName>
</protein>
<name>A0A090W1W8_9FLAO</name>
<proteinExistence type="predicted"/>
<evidence type="ECO:0000313" key="1">
    <source>
        <dbReference type="EMBL" id="GAL70223.1"/>
    </source>
</evidence>
<sequence>MEEEAIDYSYDSKKNEFTFSDLRYDTEWITFLPREHVLKLIEL</sequence>
<accession>A0A090W1W8</accession>
<comment type="caution">
    <text evidence="1">The sequence shown here is derived from an EMBL/GenBank/DDBJ whole genome shotgun (WGS) entry which is preliminary data.</text>
</comment>